<reference evidence="6" key="1">
    <citation type="submission" date="2022-07" db="EMBL/GenBank/DDBJ databases">
        <title>Phylogenomic reconstructions and comparative analyses of Kickxellomycotina fungi.</title>
        <authorList>
            <person name="Reynolds N.K."/>
            <person name="Stajich J.E."/>
            <person name="Barry K."/>
            <person name="Grigoriev I.V."/>
            <person name="Crous P."/>
            <person name="Smith M.E."/>
        </authorList>
    </citation>
    <scope>NUCLEOTIDE SEQUENCE</scope>
    <source>
        <strain evidence="6">NRRL 3115</strain>
    </source>
</reference>
<feature type="transmembrane region" description="Helical" evidence="5">
    <location>
        <begin position="90"/>
        <end position="110"/>
    </location>
</feature>
<evidence type="ECO:0000256" key="5">
    <source>
        <dbReference type="SAM" id="Phobius"/>
    </source>
</evidence>
<dbReference type="PRINTS" id="PR00259">
    <property type="entry name" value="TMFOUR"/>
</dbReference>
<organism evidence="6 7">
    <name type="scientific">Coemansia spiralis</name>
    <dbReference type="NCBI Taxonomy" id="417178"/>
    <lineage>
        <taxon>Eukaryota</taxon>
        <taxon>Fungi</taxon>
        <taxon>Fungi incertae sedis</taxon>
        <taxon>Zoopagomycota</taxon>
        <taxon>Kickxellomycotina</taxon>
        <taxon>Kickxellomycetes</taxon>
        <taxon>Kickxellales</taxon>
        <taxon>Kickxellaceae</taxon>
        <taxon>Coemansia</taxon>
    </lineage>
</organism>
<dbReference type="Proteomes" id="UP001151518">
    <property type="component" value="Unassembled WGS sequence"/>
</dbReference>
<dbReference type="Pfam" id="PF00335">
    <property type="entry name" value="Tetraspanin"/>
    <property type="match status" value="1"/>
</dbReference>
<dbReference type="SUPFAM" id="SSF48652">
    <property type="entry name" value="Tetraspanin"/>
    <property type="match status" value="1"/>
</dbReference>
<dbReference type="PANTHER" id="PTHR19282:SF521">
    <property type="entry name" value="IP01817P-RELATED"/>
    <property type="match status" value="1"/>
</dbReference>
<feature type="transmembrane region" description="Helical" evidence="5">
    <location>
        <begin position="21"/>
        <end position="46"/>
    </location>
</feature>
<evidence type="ECO:0000256" key="1">
    <source>
        <dbReference type="ARBA" id="ARBA00004141"/>
    </source>
</evidence>
<feature type="transmembrane region" description="Helical" evidence="5">
    <location>
        <begin position="58"/>
        <end position="78"/>
    </location>
</feature>
<evidence type="ECO:0000256" key="2">
    <source>
        <dbReference type="ARBA" id="ARBA00022692"/>
    </source>
</evidence>
<keyword evidence="2 5" id="KW-0812">Transmembrane</keyword>
<evidence type="ECO:0000313" key="6">
    <source>
        <dbReference type="EMBL" id="KAJ2677607.1"/>
    </source>
</evidence>
<dbReference type="PANTHER" id="PTHR19282">
    <property type="entry name" value="TETRASPANIN"/>
    <property type="match status" value="1"/>
</dbReference>
<evidence type="ECO:0000313" key="7">
    <source>
        <dbReference type="Proteomes" id="UP001151518"/>
    </source>
</evidence>
<dbReference type="OrthoDB" id="71600at2759"/>
<proteinExistence type="predicted"/>
<keyword evidence="3 5" id="KW-1133">Transmembrane helix</keyword>
<comment type="subcellular location">
    <subcellularLocation>
        <location evidence="1">Membrane</location>
        <topology evidence="1">Multi-pass membrane protein</topology>
    </subcellularLocation>
</comment>
<dbReference type="EMBL" id="JANBTW010000030">
    <property type="protein sequence ID" value="KAJ2677607.1"/>
    <property type="molecule type" value="Genomic_DNA"/>
</dbReference>
<feature type="transmembrane region" description="Helical" evidence="5">
    <location>
        <begin position="185"/>
        <end position="204"/>
    </location>
</feature>
<protein>
    <recommendedName>
        <fullName evidence="8">Tetraspanin</fullName>
    </recommendedName>
</protein>
<dbReference type="InterPro" id="IPR008952">
    <property type="entry name" value="Tetraspanin_EC2_sf"/>
</dbReference>
<dbReference type="GO" id="GO:0005886">
    <property type="term" value="C:plasma membrane"/>
    <property type="evidence" value="ECO:0007669"/>
    <property type="project" value="TreeGrafter"/>
</dbReference>
<dbReference type="AlphaFoldDB" id="A0A9W8G9D6"/>
<name>A0A9W8G9D6_9FUNG</name>
<evidence type="ECO:0008006" key="8">
    <source>
        <dbReference type="Google" id="ProtNLM"/>
    </source>
</evidence>
<gene>
    <name evidence="6" type="ORF">GGI25_002997</name>
</gene>
<accession>A0A9W8G9D6</accession>
<comment type="caution">
    <text evidence="6">The sequence shown here is derived from an EMBL/GenBank/DDBJ whole genome shotgun (WGS) entry which is preliminary data.</text>
</comment>
<keyword evidence="4 5" id="KW-0472">Membrane</keyword>
<dbReference type="InterPro" id="IPR018499">
    <property type="entry name" value="Tetraspanin/Peripherin"/>
</dbReference>
<evidence type="ECO:0000256" key="4">
    <source>
        <dbReference type="ARBA" id="ARBA00023136"/>
    </source>
</evidence>
<sequence length="234" mass="25600">MASGGFGEYLDRLGGAGTMRVVHVVLNIVAATLGIFFLIIGTTGAFDLYKSFGGTTVPVMSIVLGGLVTMISLVGIVGSIKRSQYMFGTYSGLLAILVIVQLIALTMIWLRPGDIEDKFGNVWEGFYENDPDTIRYIERDLKCCGFKSPVDMPVPANCSLKKHYGFTVGCLKPLAQQWRAQRRTVLWAGFGMVGAQILALVLGAELGRRYMNARHGEYQRVPGERNEASPLIRA</sequence>
<evidence type="ECO:0000256" key="3">
    <source>
        <dbReference type="ARBA" id="ARBA00022989"/>
    </source>
</evidence>